<name>K5VN46_PHACS</name>
<dbReference type="KEGG" id="pco:PHACADRAFT_149780"/>
<evidence type="ECO:0008006" key="3">
    <source>
        <dbReference type="Google" id="ProtNLM"/>
    </source>
</evidence>
<reference evidence="1 2" key="1">
    <citation type="journal article" date="2012" name="BMC Genomics">
        <title>Comparative genomics of the white-rot fungi, Phanerochaete carnosa and P. chrysosporium, to elucidate the genetic basis of the distinct wood types they colonize.</title>
        <authorList>
            <person name="Suzuki H."/>
            <person name="MacDonald J."/>
            <person name="Syed K."/>
            <person name="Salamov A."/>
            <person name="Hori C."/>
            <person name="Aerts A."/>
            <person name="Henrissat B."/>
            <person name="Wiebenga A."/>
            <person name="vanKuyk P.A."/>
            <person name="Barry K."/>
            <person name="Lindquist E."/>
            <person name="LaButti K."/>
            <person name="Lapidus A."/>
            <person name="Lucas S."/>
            <person name="Coutinho P."/>
            <person name="Gong Y."/>
            <person name="Samejima M."/>
            <person name="Mahadevan R."/>
            <person name="Abou-Zaid M."/>
            <person name="de Vries R.P."/>
            <person name="Igarashi K."/>
            <person name="Yadav J.S."/>
            <person name="Grigoriev I.V."/>
            <person name="Master E.R."/>
        </authorList>
    </citation>
    <scope>NUCLEOTIDE SEQUENCE [LARGE SCALE GENOMIC DNA]</scope>
    <source>
        <strain evidence="1 2">HHB-10118-sp</strain>
    </source>
</reference>
<dbReference type="RefSeq" id="XP_007399182.1">
    <property type="nucleotide sequence ID" value="XM_007399120.1"/>
</dbReference>
<evidence type="ECO:0000313" key="1">
    <source>
        <dbReference type="EMBL" id="EKM52853.1"/>
    </source>
</evidence>
<sequence>MSDRSPIYLPGEVVHAILVRVKDRDAEDALLKHGLTSCSLICRHWAKVIRPILFFELNLKSADDISQLIEFLSQPDFLGHSLQNCIHILNIVGDRTPQSIPWVHQMLRLKGRFAFINITLVMEGIPEADLPQPEAKHISLLPFSWLPKTLPMSFGFLNALTLSGMRVPSIRALVDCVAHLRVGELTLENITFSKQEVEVFRFRRPRHFSPEFYLSISHCFQDTDDLTRWFRISNFLFARQGYMMLNDVAWALVDKHIPLLLSLTRHQDQIKHMSVRSRGYSGDVEEGYEYSLHNQTEVVAELTVYTHRHRPAHPDIRYLRLTCPAISTADMPSCFDDFETALLDLNGTNVPLLTIICLDMDLVRDVIELLRMGSIFPHLFGRLRKVHIMARGRTRSVRRELTAAGIHSSFAPFTLDGERITLDKAQRVQWLLRKQSDGGKKAYLRELLQAHAVRARSGTNLELESGGKAVKSSES</sequence>
<dbReference type="InParanoid" id="K5VN46"/>
<dbReference type="EMBL" id="JH930475">
    <property type="protein sequence ID" value="EKM52853.1"/>
    <property type="molecule type" value="Genomic_DNA"/>
</dbReference>
<evidence type="ECO:0000313" key="2">
    <source>
        <dbReference type="Proteomes" id="UP000008370"/>
    </source>
</evidence>
<accession>K5VN46</accession>
<gene>
    <name evidence="1" type="ORF">PHACADRAFT_149780</name>
</gene>
<protein>
    <recommendedName>
        <fullName evidence="3">F-box domain-containing protein</fullName>
    </recommendedName>
</protein>
<keyword evidence="2" id="KW-1185">Reference proteome</keyword>
<organism evidence="1 2">
    <name type="scientific">Phanerochaete carnosa (strain HHB-10118-sp)</name>
    <name type="common">White-rot fungus</name>
    <name type="synonym">Peniophora carnosa</name>
    <dbReference type="NCBI Taxonomy" id="650164"/>
    <lineage>
        <taxon>Eukaryota</taxon>
        <taxon>Fungi</taxon>
        <taxon>Dikarya</taxon>
        <taxon>Basidiomycota</taxon>
        <taxon>Agaricomycotina</taxon>
        <taxon>Agaricomycetes</taxon>
        <taxon>Polyporales</taxon>
        <taxon>Phanerochaetaceae</taxon>
        <taxon>Phanerochaete</taxon>
    </lineage>
</organism>
<dbReference type="AlphaFoldDB" id="K5VN46"/>
<dbReference type="HOGENOM" id="CLU_024266_0_0_1"/>
<proteinExistence type="predicted"/>
<dbReference type="Proteomes" id="UP000008370">
    <property type="component" value="Unassembled WGS sequence"/>
</dbReference>
<dbReference type="GeneID" id="18908815"/>
<dbReference type="OrthoDB" id="2804335at2759"/>